<evidence type="ECO:0000259" key="1">
    <source>
        <dbReference type="Pfam" id="PF01476"/>
    </source>
</evidence>
<dbReference type="Proteomes" id="UP000688137">
    <property type="component" value="Unassembled WGS sequence"/>
</dbReference>
<sequence>MQETPTPEITDEQVQQFQKDHYFEHEIKGETLQGLAIKYNITPESIRKFNNLTSNEIYYLKSIIIPNQSSYDNQQKEMDQNSLHKIFMLQYMLKNILDPSDHSEKVAKYYLEVADWDLNKAIQEYKEDREFDK</sequence>
<dbReference type="PANTHER" id="PTHR20932">
    <property type="entry name" value="LYSM AND PUTATIVE PEPTIDOGLYCAN-BINDING DOMAIN-CONTAINING PROTEIN"/>
    <property type="match status" value="1"/>
</dbReference>
<keyword evidence="3" id="KW-1185">Reference proteome</keyword>
<evidence type="ECO:0000313" key="3">
    <source>
        <dbReference type="Proteomes" id="UP000688137"/>
    </source>
</evidence>
<accession>A0A8S1NMZ7</accession>
<organism evidence="2 3">
    <name type="scientific">Paramecium primaurelia</name>
    <dbReference type="NCBI Taxonomy" id="5886"/>
    <lineage>
        <taxon>Eukaryota</taxon>
        <taxon>Sar</taxon>
        <taxon>Alveolata</taxon>
        <taxon>Ciliophora</taxon>
        <taxon>Intramacronucleata</taxon>
        <taxon>Oligohymenophorea</taxon>
        <taxon>Peniculida</taxon>
        <taxon>Parameciidae</taxon>
        <taxon>Paramecium</taxon>
    </lineage>
</organism>
<dbReference type="AlphaFoldDB" id="A0A8S1NMZ7"/>
<dbReference type="InterPro" id="IPR045030">
    <property type="entry name" value="LYSM1-4"/>
</dbReference>
<dbReference type="Pfam" id="PF01476">
    <property type="entry name" value="LysM"/>
    <property type="match status" value="1"/>
</dbReference>
<name>A0A8S1NMZ7_PARPR</name>
<dbReference type="InterPro" id="IPR018392">
    <property type="entry name" value="LysM"/>
</dbReference>
<dbReference type="PANTHER" id="PTHR20932:SF8">
    <property type="entry name" value="LD22649P"/>
    <property type="match status" value="1"/>
</dbReference>
<reference evidence="2" key="1">
    <citation type="submission" date="2021-01" db="EMBL/GenBank/DDBJ databases">
        <authorList>
            <consortium name="Genoscope - CEA"/>
            <person name="William W."/>
        </authorList>
    </citation>
    <scope>NUCLEOTIDE SEQUENCE</scope>
</reference>
<protein>
    <recommendedName>
        <fullName evidence="1">LysM domain-containing protein</fullName>
    </recommendedName>
</protein>
<dbReference type="Pfam" id="PF14555">
    <property type="entry name" value="UBA_4"/>
    <property type="match status" value="1"/>
</dbReference>
<dbReference type="OMA" id="YMMKSIL"/>
<feature type="domain" description="LysM" evidence="1">
    <location>
        <begin position="28"/>
        <end position="65"/>
    </location>
</feature>
<gene>
    <name evidence="2" type="ORF">PPRIM_AZ9-3.1.T0890050</name>
</gene>
<comment type="caution">
    <text evidence="2">The sequence shown here is derived from an EMBL/GenBank/DDBJ whole genome shotgun (WGS) entry which is preliminary data.</text>
</comment>
<proteinExistence type="predicted"/>
<dbReference type="EMBL" id="CAJJDM010000092">
    <property type="protein sequence ID" value="CAD8091766.1"/>
    <property type="molecule type" value="Genomic_DNA"/>
</dbReference>
<evidence type="ECO:0000313" key="2">
    <source>
        <dbReference type="EMBL" id="CAD8091766.1"/>
    </source>
</evidence>
<dbReference type="CDD" id="cd14273">
    <property type="entry name" value="UBA_TAP-C_like"/>
    <property type="match status" value="1"/>
</dbReference>
<dbReference type="CDD" id="cd00118">
    <property type="entry name" value="LysM"/>
    <property type="match status" value="1"/>
</dbReference>